<protein>
    <submittedName>
        <fullName evidence="2">Uncharacterized protein</fullName>
    </submittedName>
</protein>
<dbReference type="Proteomes" id="UP000276133">
    <property type="component" value="Unassembled WGS sequence"/>
</dbReference>
<organism evidence="2 3">
    <name type="scientific">Brachionus plicatilis</name>
    <name type="common">Marine rotifer</name>
    <name type="synonym">Brachionus muelleri</name>
    <dbReference type="NCBI Taxonomy" id="10195"/>
    <lineage>
        <taxon>Eukaryota</taxon>
        <taxon>Metazoa</taxon>
        <taxon>Spiralia</taxon>
        <taxon>Gnathifera</taxon>
        <taxon>Rotifera</taxon>
        <taxon>Eurotatoria</taxon>
        <taxon>Monogononta</taxon>
        <taxon>Pseudotrocha</taxon>
        <taxon>Ploima</taxon>
        <taxon>Brachionidae</taxon>
        <taxon>Brachionus</taxon>
    </lineage>
</organism>
<dbReference type="AlphaFoldDB" id="A0A3M7SMX4"/>
<keyword evidence="1" id="KW-0812">Transmembrane</keyword>
<accession>A0A3M7SMX4</accession>
<proteinExistence type="predicted"/>
<keyword evidence="3" id="KW-1185">Reference proteome</keyword>
<evidence type="ECO:0000256" key="1">
    <source>
        <dbReference type="SAM" id="Phobius"/>
    </source>
</evidence>
<dbReference type="EMBL" id="REGN01001075">
    <property type="protein sequence ID" value="RNA37191.1"/>
    <property type="molecule type" value="Genomic_DNA"/>
</dbReference>
<keyword evidence="1" id="KW-1133">Transmembrane helix</keyword>
<evidence type="ECO:0000313" key="2">
    <source>
        <dbReference type="EMBL" id="RNA37191.1"/>
    </source>
</evidence>
<comment type="caution">
    <text evidence="2">The sequence shown here is derived from an EMBL/GenBank/DDBJ whole genome shotgun (WGS) entry which is preliminary data.</text>
</comment>
<feature type="transmembrane region" description="Helical" evidence="1">
    <location>
        <begin position="171"/>
        <end position="190"/>
    </location>
</feature>
<gene>
    <name evidence="2" type="ORF">BpHYR1_036641</name>
</gene>
<keyword evidence="1" id="KW-0472">Membrane</keyword>
<sequence length="193" mass="22621">MFISKCLPSFIPIDCFISSKCLILNPKDYPESVRFVPLRFKNSSLEQMPAIERIDASLIFLQLHRSNCLMSDLYVAISTTDASPTYTKNICVNHKEGSFCFIQKLYCVLYRGSIQLQHDLNLDKDVVYRTECIEMQGNILFFKAEENFDQISDIKYYKCTIGFLLTTLKKLIYETMLRIFKICMFLIIYFKKN</sequence>
<evidence type="ECO:0000313" key="3">
    <source>
        <dbReference type="Proteomes" id="UP000276133"/>
    </source>
</evidence>
<name>A0A3M7SMX4_BRAPC</name>
<reference evidence="2 3" key="1">
    <citation type="journal article" date="2018" name="Sci. Rep.">
        <title>Genomic signatures of local adaptation to the degree of environmental predictability in rotifers.</title>
        <authorList>
            <person name="Franch-Gras L."/>
            <person name="Hahn C."/>
            <person name="Garcia-Roger E.M."/>
            <person name="Carmona M.J."/>
            <person name="Serra M."/>
            <person name="Gomez A."/>
        </authorList>
    </citation>
    <scope>NUCLEOTIDE SEQUENCE [LARGE SCALE GENOMIC DNA]</scope>
    <source>
        <strain evidence="2">HYR1</strain>
    </source>
</reference>